<keyword evidence="2 4" id="KW-0808">Transferase</keyword>
<sequence length="240" mass="27927">MFSEKAVEMINLYYADIKDWDIEWVKGCLKESDFIKLQSIRHRPTLHLKILNRVLLRYLFIHTYGIDEDQILYDYNDRGKPSLTYFPSLCFNSSYSHDLVVIGIAYSCQFGVDIEKIKQRADEDRIVESFFSSEEQACYRQRHIASPHAFYEFWTAKEGVIKALGKGLWEADIVPEVVLMNDRFVLKSSQGAILDNWSVAFHPIHKEYVCSLVGNRSDIKVQLSCLSPETVYDSKLRNYG</sequence>
<comment type="similarity">
    <text evidence="1">Belongs to the P-Pant transferase superfamily. Gsp/Sfp/HetI/AcpT family.</text>
</comment>
<protein>
    <submittedName>
        <fullName evidence="4">4'-phosphopantetheinyl transferase psf-1</fullName>
        <ecNumber evidence="4">2.7.8.-</ecNumber>
    </submittedName>
</protein>
<dbReference type="InterPro" id="IPR037143">
    <property type="entry name" value="4-PPantetheinyl_Trfase_dom_sf"/>
</dbReference>
<evidence type="ECO:0000259" key="3">
    <source>
        <dbReference type="Pfam" id="PF01648"/>
    </source>
</evidence>
<dbReference type="PANTHER" id="PTHR12215">
    <property type="entry name" value="PHOSPHOPANTETHEINE TRANSFERASE"/>
    <property type="match status" value="1"/>
</dbReference>
<name>A0A0C1C688_9BACT</name>
<dbReference type="PATRIC" id="fig|83552.4.peg.2288"/>
<dbReference type="GO" id="GO:0019878">
    <property type="term" value="P:lysine biosynthetic process via aminoadipic acid"/>
    <property type="evidence" value="ECO:0007669"/>
    <property type="project" value="TreeGrafter"/>
</dbReference>
<dbReference type="SUPFAM" id="SSF56214">
    <property type="entry name" value="4'-phosphopantetheinyl transferase"/>
    <property type="match status" value="2"/>
</dbReference>
<dbReference type="GO" id="GO:0008897">
    <property type="term" value="F:holo-[acyl-carrier-protein] synthase activity"/>
    <property type="evidence" value="ECO:0007669"/>
    <property type="project" value="InterPro"/>
</dbReference>
<evidence type="ECO:0000313" key="4">
    <source>
        <dbReference type="EMBL" id="KIA76640.1"/>
    </source>
</evidence>
<dbReference type="EMBL" id="JSAM01000111">
    <property type="protein sequence ID" value="KIA76640.1"/>
    <property type="molecule type" value="Genomic_DNA"/>
</dbReference>
<dbReference type="PANTHER" id="PTHR12215:SF10">
    <property type="entry name" value="L-AMINOADIPATE-SEMIALDEHYDE DEHYDROGENASE-PHOSPHOPANTETHEINYL TRANSFERASE"/>
    <property type="match status" value="1"/>
</dbReference>
<reference evidence="4 5" key="1">
    <citation type="journal article" date="2014" name="Mol. Biol. Evol.">
        <title>Massive expansion of Ubiquitination-related gene families within the Chlamydiae.</title>
        <authorList>
            <person name="Domman D."/>
            <person name="Collingro A."/>
            <person name="Lagkouvardos I."/>
            <person name="Gehre L."/>
            <person name="Weinmaier T."/>
            <person name="Rattei T."/>
            <person name="Subtil A."/>
            <person name="Horn M."/>
        </authorList>
    </citation>
    <scope>NUCLEOTIDE SEQUENCE [LARGE SCALE GENOMIC DNA]</scope>
    <source>
        <strain evidence="4 5">OEW1</strain>
    </source>
</reference>
<accession>A0A0C1C688</accession>
<organism evidence="4 5">
    <name type="scientific">Parachlamydia acanthamoebae</name>
    <dbReference type="NCBI Taxonomy" id="83552"/>
    <lineage>
        <taxon>Bacteria</taxon>
        <taxon>Pseudomonadati</taxon>
        <taxon>Chlamydiota</taxon>
        <taxon>Chlamydiia</taxon>
        <taxon>Parachlamydiales</taxon>
        <taxon>Parachlamydiaceae</taxon>
        <taxon>Parachlamydia</taxon>
    </lineage>
</organism>
<gene>
    <name evidence="4" type="primary">psf-1</name>
    <name evidence="4" type="ORF">DB43_AA00650</name>
</gene>
<dbReference type="GO" id="GO:0005829">
    <property type="term" value="C:cytosol"/>
    <property type="evidence" value="ECO:0007669"/>
    <property type="project" value="TreeGrafter"/>
</dbReference>
<dbReference type="InterPro" id="IPR008278">
    <property type="entry name" value="4-PPantetheinyl_Trfase_dom"/>
</dbReference>
<dbReference type="Proteomes" id="UP000031307">
    <property type="component" value="Unassembled WGS sequence"/>
</dbReference>
<dbReference type="Gene3D" id="3.90.470.20">
    <property type="entry name" value="4'-phosphopantetheinyl transferase domain"/>
    <property type="match status" value="2"/>
</dbReference>
<comment type="caution">
    <text evidence="4">The sequence shown here is derived from an EMBL/GenBank/DDBJ whole genome shotgun (WGS) entry which is preliminary data.</text>
</comment>
<dbReference type="GO" id="GO:0000287">
    <property type="term" value="F:magnesium ion binding"/>
    <property type="evidence" value="ECO:0007669"/>
    <property type="project" value="InterPro"/>
</dbReference>
<dbReference type="EC" id="2.7.8.-" evidence="4"/>
<dbReference type="Pfam" id="PF01648">
    <property type="entry name" value="ACPS"/>
    <property type="match status" value="1"/>
</dbReference>
<feature type="domain" description="4'-phosphopantetheinyl transferase" evidence="3">
    <location>
        <begin position="110"/>
        <end position="211"/>
    </location>
</feature>
<dbReference type="InterPro" id="IPR050559">
    <property type="entry name" value="P-Pant_transferase_sf"/>
</dbReference>
<proteinExistence type="inferred from homology"/>
<evidence type="ECO:0000256" key="2">
    <source>
        <dbReference type="ARBA" id="ARBA00022679"/>
    </source>
</evidence>
<evidence type="ECO:0000313" key="5">
    <source>
        <dbReference type="Proteomes" id="UP000031307"/>
    </source>
</evidence>
<evidence type="ECO:0000256" key="1">
    <source>
        <dbReference type="ARBA" id="ARBA00010990"/>
    </source>
</evidence>
<dbReference type="AlphaFoldDB" id="A0A0C1C688"/>